<dbReference type="HOGENOM" id="CLU_834393_0_0_1"/>
<dbReference type="InParanoid" id="K1Y394"/>
<evidence type="ECO:0000256" key="1">
    <source>
        <dbReference type="SAM" id="MobiDB-lite"/>
    </source>
</evidence>
<proteinExistence type="predicted"/>
<dbReference type="EMBL" id="JH921431">
    <property type="protein sequence ID" value="EKD19609.1"/>
    <property type="molecule type" value="Genomic_DNA"/>
</dbReference>
<keyword evidence="3" id="KW-1185">Reference proteome</keyword>
<dbReference type="Proteomes" id="UP000006753">
    <property type="component" value="Unassembled WGS sequence"/>
</dbReference>
<name>K1Y394_MARBU</name>
<sequence>MVIGRSADRPNAPAFPFKVACQQRKHSKGPTRSHSRHRPKYYLEARSTSPDRRREAFGVKQPFQQRPYAPETPLAIPAIDSITSAYQAGKEDAMAERFGFTDRVAQKLPQIIRPVIQRIIEPRNIVQRQAEEYISRRDFNRRELDQKETEGGNLNGEDLNGEDLIVERLNLIEDNLILNEDRSNQDHTCWIVEPAILSEGHLRGPSSSKEDIARSGSSTRDRSRPGKTTPISVAHRERLLEASEPADKSSTEPSRFGYLLICSSQEKRLCAVGDRLRSEGVSCMNAGVLERMPQIAQAAGYASRLMRVRRWQYDAGDIRTAESTYSLHSWLPN</sequence>
<dbReference type="KEGG" id="mbe:MBM_02846"/>
<accession>K1Y394</accession>
<feature type="compositionally biased region" description="Basic and acidic residues" evidence="1">
    <location>
        <begin position="234"/>
        <end position="250"/>
    </location>
</feature>
<feature type="region of interest" description="Disordered" evidence="1">
    <location>
        <begin position="1"/>
        <end position="39"/>
    </location>
</feature>
<reference evidence="2 3" key="1">
    <citation type="journal article" date="2012" name="BMC Genomics">
        <title>Sequencing the genome of Marssonina brunnea reveals fungus-poplar co-evolution.</title>
        <authorList>
            <person name="Zhu S."/>
            <person name="Cao Y.-Z."/>
            <person name="Jiang C."/>
            <person name="Tan B.-Y."/>
            <person name="Wang Z."/>
            <person name="Feng S."/>
            <person name="Zhang L."/>
            <person name="Su X.-H."/>
            <person name="Brejova B."/>
            <person name="Vinar T."/>
            <person name="Xu M."/>
            <person name="Wang M.-X."/>
            <person name="Zhang S.-G."/>
            <person name="Huang M.-R."/>
            <person name="Wu R."/>
            <person name="Zhou Y."/>
        </authorList>
    </citation>
    <scope>NUCLEOTIDE SEQUENCE [LARGE SCALE GENOMIC DNA]</scope>
    <source>
        <strain evidence="2 3">MB_m1</strain>
    </source>
</reference>
<evidence type="ECO:0000313" key="2">
    <source>
        <dbReference type="EMBL" id="EKD19609.1"/>
    </source>
</evidence>
<protein>
    <submittedName>
        <fullName evidence="2">Uncharacterized protein</fullName>
    </submittedName>
</protein>
<evidence type="ECO:0000313" key="3">
    <source>
        <dbReference type="Proteomes" id="UP000006753"/>
    </source>
</evidence>
<organism evidence="2 3">
    <name type="scientific">Marssonina brunnea f. sp. multigermtubi (strain MB_m1)</name>
    <name type="common">Marssonina leaf spot fungus</name>
    <dbReference type="NCBI Taxonomy" id="1072389"/>
    <lineage>
        <taxon>Eukaryota</taxon>
        <taxon>Fungi</taxon>
        <taxon>Dikarya</taxon>
        <taxon>Ascomycota</taxon>
        <taxon>Pezizomycotina</taxon>
        <taxon>Leotiomycetes</taxon>
        <taxon>Helotiales</taxon>
        <taxon>Drepanopezizaceae</taxon>
        <taxon>Drepanopeziza</taxon>
    </lineage>
</organism>
<dbReference type="OrthoDB" id="3440029at2759"/>
<dbReference type="AlphaFoldDB" id="K1Y394"/>
<gene>
    <name evidence="2" type="ORF">MBM_02846</name>
</gene>
<feature type="compositionally biased region" description="Basic residues" evidence="1">
    <location>
        <begin position="23"/>
        <end position="39"/>
    </location>
</feature>
<feature type="region of interest" description="Disordered" evidence="1">
    <location>
        <begin position="201"/>
        <end position="253"/>
    </location>
</feature>
<feature type="compositionally biased region" description="Basic and acidic residues" evidence="1">
    <location>
        <begin position="208"/>
        <end position="224"/>
    </location>
</feature>